<dbReference type="PANTHER" id="PTHR43581:SF4">
    <property type="entry name" value="ATP_GTP PHOSPHATASE"/>
    <property type="match status" value="1"/>
</dbReference>
<dbReference type="GO" id="GO:0005524">
    <property type="term" value="F:ATP binding"/>
    <property type="evidence" value="ECO:0007669"/>
    <property type="project" value="InterPro"/>
</dbReference>
<sequence length="699" mass="80311">MKITKLNIYNYKNLNVELVNTSSIIALIGNNGSGKSNILEAISTIFFHLFQKKEKDIPFNFLIEYEFGGNQTVSVEKKNSTIHFKVNSNLRADIQQFLPKQIVALYSGEENRLWNKSYEPLYMAYVNGINKSEASGLGEYIIVPKMLYINKFYWHISLLCLLISDAPDTKTFCEETLGINKINSIKFDFKTANYANYTNSSVKNFINLIDKKSEYTLDELKKIISECPFSLAEIYKYLYLAFTPDKKKMLENITIKYNDNNLDIEDFSEGEKKMLLIKAALEFAGLEDSLFLLDEPDAHIHLSNKIQIKNVFKEYLDTRQVILTTHSPTLTDTLDEESLFMLNTGYLVHHKKQEILESVSGEFWNKFQQNAFIASKKPIILLLEGRHDRTHIHNAFEALKNDYPKLDFQCFVLNGESKIQPFLSGLYESDFYTDKLYIGIYDNDGAGDKSFSNGFEKVNDNFKKLKESNAKENNSYFAIKLPKPTGITCDCTIETLYALEKFEEAIQSATHNALGHLKNKSIDEITKGIKEQAKNILSVNSQDFKVEDFINFRLLFNLILEITEHRSSLLKGVKKAEKIERVPQSVRKASPSAEKFIEIYTNRRNTEVNALYYSEKKITIKSGSKLSINVVDSYGPKVERSKELKKIADLQENCWILKEDIVFNSVSGAINYATGGNMNGWSHWLIKENDKPLEFIRKK</sequence>
<dbReference type="EMBL" id="PPEH01000003">
    <property type="protein sequence ID" value="PNW13954.1"/>
    <property type="molecule type" value="Genomic_DNA"/>
</dbReference>
<evidence type="ECO:0000313" key="3">
    <source>
        <dbReference type="EMBL" id="AZA82370.1"/>
    </source>
</evidence>
<evidence type="ECO:0000313" key="5">
    <source>
        <dbReference type="Proteomes" id="UP000236262"/>
    </source>
</evidence>
<dbReference type="Proteomes" id="UP000279972">
    <property type="component" value="Chromosome"/>
</dbReference>
<dbReference type="PANTHER" id="PTHR43581">
    <property type="entry name" value="ATP/GTP PHOSPHATASE"/>
    <property type="match status" value="1"/>
</dbReference>
<dbReference type="InterPro" id="IPR041685">
    <property type="entry name" value="AAA_GajA/Old/RecF-like"/>
</dbReference>
<reference evidence="4 5" key="1">
    <citation type="submission" date="2018-01" db="EMBL/GenBank/DDBJ databases">
        <title>Draft genome sequences of Chryseobacterium lactis NCTC11390, Chryseobacterium oncorhynchi 701B-08, and Chryseobacterium viscerum 687B-08.</title>
        <authorList>
            <person name="Jeong J.-J."/>
            <person name="Lee Y.J."/>
            <person name="Park B."/>
            <person name="Choi I.-G."/>
            <person name="Kim K.D."/>
        </authorList>
    </citation>
    <scope>NUCLEOTIDE SEQUENCE [LARGE SCALE GENOMIC DNA]</scope>
    <source>
        <strain evidence="4 5">NCTC11390</strain>
    </source>
</reference>
<gene>
    <name evidence="4" type="ORF">C1637_08780</name>
    <name evidence="3" type="ORF">EG342_10915</name>
</gene>
<dbReference type="InterPro" id="IPR027417">
    <property type="entry name" value="P-loop_NTPase"/>
</dbReference>
<evidence type="ECO:0000313" key="4">
    <source>
        <dbReference type="EMBL" id="PNW13954.1"/>
    </source>
</evidence>
<dbReference type="KEGG" id="clac:EG342_10915"/>
<dbReference type="InterPro" id="IPR051396">
    <property type="entry name" value="Bact_Antivir_Def_Nuclease"/>
</dbReference>
<proteinExistence type="predicted"/>
<name>A0A3G6RCH3_CHRLC</name>
<evidence type="ECO:0000259" key="2">
    <source>
        <dbReference type="Pfam" id="PF13304"/>
    </source>
</evidence>
<dbReference type="Pfam" id="PF13304">
    <property type="entry name" value="AAA_21"/>
    <property type="match status" value="1"/>
</dbReference>
<dbReference type="RefSeq" id="WP_103291008.1">
    <property type="nucleotide sequence ID" value="NZ_CP033924.1"/>
</dbReference>
<evidence type="ECO:0000313" key="6">
    <source>
        <dbReference type="Proteomes" id="UP000279972"/>
    </source>
</evidence>
<dbReference type="Pfam" id="PF13175">
    <property type="entry name" value="AAA_15"/>
    <property type="match status" value="1"/>
</dbReference>
<dbReference type="EMBL" id="CP033924">
    <property type="protein sequence ID" value="AZA82370.1"/>
    <property type="molecule type" value="Genomic_DNA"/>
</dbReference>
<dbReference type="CDD" id="cd00267">
    <property type="entry name" value="ABC_ATPase"/>
    <property type="match status" value="1"/>
</dbReference>
<keyword evidence="6" id="KW-1185">Reference proteome</keyword>
<protein>
    <submittedName>
        <fullName evidence="4">DUF4357 domain-containing protein</fullName>
    </submittedName>
</protein>
<dbReference type="InterPro" id="IPR003959">
    <property type="entry name" value="ATPase_AAA_core"/>
</dbReference>
<feature type="domain" description="Endonuclease GajA/Old nuclease/RecF-like AAA" evidence="1">
    <location>
        <begin position="1"/>
        <end position="223"/>
    </location>
</feature>
<evidence type="ECO:0000259" key="1">
    <source>
        <dbReference type="Pfam" id="PF13175"/>
    </source>
</evidence>
<feature type="domain" description="ATPase AAA-type core" evidence="2">
    <location>
        <begin position="258"/>
        <end position="332"/>
    </location>
</feature>
<organism evidence="4 5">
    <name type="scientific">Chryseobacterium lactis</name>
    <dbReference type="NCBI Taxonomy" id="1241981"/>
    <lineage>
        <taxon>Bacteria</taxon>
        <taxon>Pseudomonadati</taxon>
        <taxon>Bacteroidota</taxon>
        <taxon>Flavobacteriia</taxon>
        <taxon>Flavobacteriales</taxon>
        <taxon>Weeksellaceae</taxon>
        <taxon>Chryseobacterium group</taxon>
        <taxon>Chryseobacterium</taxon>
    </lineage>
</organism>
<dbReference type="AlphaFoldDB" id="A0A3G6RCH3"/>
<dbReference type="Gene3D" id="3.40.50.300">
    <property type="entry name" value="P-loop containing nucleotide triphosphate hydrolases"/>
    <property type="match status" value="1"/>
</dbReference>
<dbReference type="SUPFAM" id="SSF52540">
    <property type="entry name" value="P-loop containing nucleoside triphosphate hydrolases"/>
    <property type="match status" value="1"/>
</dbReference>
<dbReference type="GO" id="GO:0016887">
    <property type="term" value="F:ATP hydrolysis activity"/>
    <property type="evidence" value="ECO:0007669"/>
    <property type="project" value="InterPro"/>
</dbReference>
<accession>A0A3G6RCH3</accession>
<reference evidence="3 6" key="2">
    <citation type="submission" date="2018-11" db="EMBL/GenBank/DDBJ databases">
        <title>Proposal to divide the Flavobacteriaceae and reorganize its genera based on Amino Acid Identity values calculated from whole genome sequences.</title>
        <authorList>
            <person name="Nicholson A.C."/>
            <person name="Gulvik C.A."/>
            <person name="Whitney A.M."/>
            <person name="Humrighouse B.W."/>
            <person name="Bell M."/>
            <person name="Holmes B."/>
            <person name="Steigerwalt A.G."/>
            <person name="Villarma A."/>
            <person name="Sheth M."/>
            <person name="Batra D."/>
            <person name="Pryor J."/>
            <person name="Bernardet J.-F."/>
            <person name="Hugo C."/>
            <person name="Kampfer P."/>
            <person name="Newman J."/>
            <person name="McQuiston J.R."/>
        </authorList>
    </citation>
    <scope>NUCLEOTIDE SEQUENCE [LARGE SCALE GENOMIC DNA]</scope>
    <source>
        <strain evidence="3 6">KC_1864</strain>
    </source>
</reference>
<dbReference type="OrthoDB" id="9815944at2"/>
<dbReference type="Proteomes" id="UP000236262">
    <property type="component" value="Unassembled WGS sequence"/>
</dbReference>